<evidence type="ECO:0000259" key="2">
    <source>
        <dbReference type="Pfam" id="PF01266"/>
    </source>
</evidence>
<dbReference type="AlphaFoldDB" id="A0A0F5FE12"/>
<gene>
    <name evidence="3" type="ORF">VE25_19760</name>
</gene>
<dbReference type="STRING" id="443610.VE25_19760"/>
<dbReference type="Gene3D" id="3.50.50.60">
    <property type="entry name" value="FAD/NAD(P)-binding domain"/>
    <property type="match status" value="1"/>
</dbReference>
<evidence type="ECO:0000313" key="4">
    <source>
        <dbReference type="Proteomes" id="UP000033632"/>
    </source>
</evidence>
<comment type="caution">
    <text evidence="3">The sequence shown here is derived from an EMBL/GenBank/DDBJ whole genome shotgun (WGS) entry which is preliminary data.</text>
</comment>
<dbReference type="GO" id="GO:0016491">
    <property type="term" value="F:oxidoreductase activity"/>
    <property type="evidence" value="ECO:0007669"/>
    <property type="project" value="UniProtKB-KW"/>
</dbReference>
<dbReference type="SUPFAM" id="SSF51905">
    <property type="entry name" value="FAD/NAD(P)-binding domain"/>
    <property type="match status" value="1"/>
</dbReference>
<organism evidence="3 4">
    <name type="scientific">Devosia geojensis</name>
    <dbReference type="NCBI Taxonomy" id="443610"/>
    <lineage>
        <taxon>Bacteria</taxon>
        <taxon>Pseudomonadati</taxon>
        <taxon>Pseudomonadota</taxon>
        <taxon>Alphaproteobacteria</taxon>
        <taxon>Hyphomicrobiales</taxon>
        <taxon>Devosiaceae</taxon>
        <taxon>Devosia</taxon>
    </lineage>
</organism>
<name>A0A0F5FE12_9HYPH</name>
<dbReference type="PATRIC" id="fig|443610.3.peg.2271"/>
<dbReference type="RefSeq" id="WP_046110386.1">
    <property type="nucleotide sequence ID" value="NZ_JZEX01000179.1"/>
</dbReference>
<dbReference type="Gene3D" id="3.40.50.720">
    <property type="entry name" value="NAD(P)-binding Rossmann-like Domain"/>
    <property type="match status" value="1"/>
</dbReference>
<dbReference type="PANTHER" id="PTHR13847">
    <property type="entry name" value="SARCOSINE DEHYDROGENASE-RELATED"/>
    <property type="match status" value="1"/>
</dbReference>
<accession>A0A0F5FE12</accession>
<dbReference type="InterPro" id="IPR006076">
    <property type="entry name" value="FAD-dep_OxRdtase"/>
</dbReference>
<protein>
    <submittedName>
        <fullName evidence="3">Amino acid dehydrogenase</fullName>
    </submittedName>
</protein>
<dbReference type="SUPFAM" id="SSF54373">
    <property type="entry name" value="FAD-linked reductases, C-terminal domain"/>
    <property type="match status" value="1"/>
</dbReference>
<dbReference type="Gene3D" id="3.30.9.10">
    <property type="entry name" value="D-Amino Acid Oxidase, subunit A, domain 2"/>
    <property type="match status" value="1"/>
</dbReference>
<dbReference type="Proteomes" id="UP000033632">
    <property type="component" value="Unassembled WGS sequence"/>
</dbReference>
<reference evidence="3 4" key="1">
    <citation type="submission" date="2015-03" db="EMBL/GenBank/DDBJ databases">
        <authorList>
            <person name="Hassan Y.I."/>
            <person name="Lepp D."/>
            <person name="Li X.-Z."/>
            <person name="Zhou T."/>
        </authorList>
    </citation>
    <scope>NUCLEOTIDE SEQUENCE [LARGE SCALE GENOMIC DNA]</scope>
    <source>
        <strain evidence="3 4">BD-c194</strain>
    </source>
</reference>
<evidence type="ECO:0000313" key="3">
    <source>
        <dbReference type="EMBL" id="KKB07081.1"/>
    </source>
</evidence>
<dbReference type="Pfam" id="PF01266">
    <property type="entry name" value="DAO"/>
    <property type="match status" value="1"/>
</dbReference>
<keyword evidence="4" id="KW-1185">Reference proteome</keyword>
<dbReference type="EMBL" id="JZEX01000179">
    <property type="protein sequence ID" value="KKB07081.1"/>
    <property type="molecule type" value="Genomic_DNA"/>
</dbReference>
<proteinExistence type="predicted"/>
<dbReference type="InterPro" id="IPR036188">
    <property type="entry name" value="FAD/NAD-bd_sf"/>
</dbReference>
<evidence type="ECO:0000256" key="1">
    <source>
        <dbReference type="ARBA" id="ARBA00023002"/>
    </source>
</evidence>
<feature type="domain" description="FAD dependent oxidoreductase" evidence="2">
    <location>
        <begin position="2"/>
        <end position="389"/>
    </location>
</feature>
<sequence>MRIAVVGAGIIGSAIASRLIGEGHEVSVYEADPEGLPTSSGNAALIALPEIAPLASPGILAAVPGWLLDPLGPLTLRWQDVPALIPWLLAFLRSATPAKGAAARAALTTLMRTALEDHKALGEAAGLSGHLRQTGYISVHDSERSVGAALHEAELVKSALGYAFERLSVADARKLVPQLEGEFAGAVHQPVYWMVSNPLSVLRHYQEFVRTRGRLMAARVIGLEQTDAGIAVRTQQGAETFDRAVVASGVWSRDLVRGLGLKVLLETERGYNTTFADLDWNLPMPVGFGDHGFIASPLVDGLRVGGAVELAKPGSPPNFDRAKAMRTKMRRYVPSLPEGGTQWMGRRPSTPDSVPVIGPHPNDPRIVFAFGHGHLGLTLSAVTARLVSEILSGGPAPAPFGIQRFQ</sequence>
<dbReference type="GO" id="GO:0005737">
    <property type="term" value="C:cytoplasm"/>
    <property type="evidence" value="ECO:0007669"/>
    <property type="project" value="TreeGrafter"/>
</dbReference>
<keyword evidence="1" id="KW-0560">Oxidoreductase</keyword>
<dbReference type="PANTHER" id="PTHR13847:SF289">
    <property type="entry name" value="GLYCINE OXIDASE"/>
    <property type="match status" value="1"/>
</dbReference>